<dbReference type="EMBL" id="JAFFZP010000006">
    <property type="protein sequence ID" value="MBN0986944.1"/>
    <property type="molecule type" value="Genomic_DNA"/>
</dbReference>
<organism evidence="1 2">
    <name type="scientific">Amphritea pacifica</name>
    <dbReference type="NCBI Taxonomy" id="2811233"/>
    <lineage>
        <taxon>Bacteria</taxon>
        <taxon>Pseudomonadati</taxon>
        <taxon>Pseudomonadota</taxon>
        <taxon>Gammaproteobacteria</taxon>
        <taxon>Oceanospirillales</taxon>
        <taxon>Oceanospirillaceae</taxon>
        <taxon>Amphritea</taxon>
    </lineage>
</organism>
<dbReference type="Proteomes" id="UP000760472">
    <property type="component" value="Unassembled WGS sequence"/>
</dbReference>
<keyword evidence="2" id="KW-1185">Reference proteome</keyword>
<name>A0ABS2W5E5_9GAMM</name>
<accession>A0ABS2W5E5</accession>
<protein>
    <recommendedName>
        <fullName evidence="3">PX domain-containing protein</fullName>
    </recommendedName>
</protein>
<comment type="caution">
    <text evidence="1">The sequence shown here is derived from an EMBL/GenBank/DDBJ whole genome shotgun (WGS) entry which is preliminary data.</text>
</comment>
<reference evidence="1 2" key="1">
    <citation type="submission" date="2021-02" db="EMBL/GenBank/DDBJ databases">
        <title>A novel species of genus Amphritea isolated from a fishpond in China.</title>
        <authorList>
            <person name="Lu H."/>
        </authorList>
    </citation>
    <scope>NUCLEOTIDE SEQUENCE [LARGE SCALE GENOMIC DNA]</scope>
    <source>
        <strain evidence="1 2">RP18W</strain>
    </source>
</reference>
<proteinExistence type="predicted"/>
<dbReference type="RefSeq" id="WP_205213172.1">
    <property type="nucleotide sequence ID" value="NZ_JAFFZP010000006.1"/>
</dbReference>
<sequence>MRAKAFLKKAPELRSPAELHQNIQSEITKLRYSSAVRGLYIITQIMEVPNKYCGEPFRKRFSDFKDFFKEDLTIGKKHFELVNTSSTLEDRQRHVARLKESREKQYRRMTKESFCKWSINTLQEFQTAYFRN</sequence>
<evidence type="ECO:0008006" key="3">
    <source>
        <dbReference type="Google" id="ProtNLM"/>
    </source>
</evidence>
<gene>
    <name evidence="1" type="ORF">JW498_06190</name>
</gene>
<evidence type="ECO:0000313" key="1">
    <source>
        <dbReference type="EMBL" id="MBN0986944.1"/>
    </source>
</evidence>
<evidence type="ECO:0000313" key="2">
    <source>
        <dbReference type="Proteomes" id="UP000760472"/>
    </source>
</evidence>